<evidence type="ECO:0000259" key="3">
    <source>
        <dbReference type="PROSITE" id="PS51180"/>
    </source>
</evidence>
<evidence type="ECO:0000313" key="5">
    <source>
        <dbReference type="Proteomes" id="UP000541558"/>
    </source>
</evidence>
<dbReference type="InterPro" id="IPR004328">
    <property type="entry name" value="BRO1_dom"/>
</dbReference>
<comment type="caution">
    <text evidence="4">The sequence shown here is derived from an EMBL/GenBank/DDBJ whole genome shotgun (WGS) entry which is preliminary data.</text>
</comment>
<keyword evidence="5" id="KW-1185">Reference proteome</keyword>
<dbReference type="OrthoDB" id="64867at2759"/>
<dbReference type="AlphaFoldDB" id="A0A8H5CH84"/>
<comment type="similarity">
    <text evidence="1">Belongs to the palA/RIM20 family.</text>
</comment>
<reference evidence="4 5" key="1">
    <citation type="journal article" date="2020" name="ISME J.">
        <title>Uncovering the hidden diversity of litter-decomposition mechanisms in mushroom-forming fungi.</title>
        <authorList>
            <person name="Floudas D."/>
            <person name="Bentzer J."/>
            <person name="Ahren D."/>
            <person name="Johansson T."/>
            <person name="Persson P."/>
            <person name="Tunlid A."/>
        </authorList>
    </citation>
    <scope>NUCLEOTIDE SEQUENCE [LARGE SCALE GENOMIC DNA]</scope>
    <source>
        <strain evidence="4 5">CBS 175.51</strain>
    </source>
</reference>
<evidence type="ECO:0000256" key="2">
    <source>
        <dbReference type="SAM" id="MobiDB-lite"/>
    </source>
</evidence>
<gene>
    <name evidence="4" type="ORF">D9611_001877</name>
</gene>
<dbReference type="CDD" id="cd09241">
    <property type="entry name" value="BRO1_ScRim20-like"/>
    <property type="match status" value="1"/>
</dbReference>
<dbReference type="PROSITE" id="PS51180">
    <property type="entry name" value="BRO1"/>
    <property type="match status" value="1"/>
</dbReference>
<dbReference type="SMART" id="SM01041">
    <property type="entry name" value="BRO1"/>
    <property type="match status" value="1"/>
</dbReference>
<dbReference type="InterPro" id="IPR025304">
    <property type="entry name" value="ALIX_V_dom"/>
</dbReference>
<proteinExistence type="inferred from homology"/>
<dbReference type="Proteomes" id="UP000541558">
    <property type="component" value="Unassembled WGS sequence"/>
</dbReference>
<dbReference type="Pfam" id="PF03097">
    <property type="entry name" value="BRO1"/>
    <property type="match status" value="1"/>
</dbReference>
<protein>
    <recommendedName>
        <fullName evidence="3">BRO1 domain-containing protein</fullName>
    </recommendedName>
</protein>
<sequence>MSNLLALPFKKTYHIDVKTAAANYIANDIGSHPDEFKDDVKEWQQLRDEGTGGVVHENKTQAGLLYHAQLVSILAKLPSDIHLEIPYATVFNATGHPVSLNSLVFERACVLFNLAALYSQLANSEDRSTPDGIKRATANFQFAAGALSYLKSSVLPKLVVPHDEDYPVDLTEGFIVGMELLMLSQAQECSWQLARLNQYKNSLVAKIAARTSELYGSAYEALTQASPSVKSVFPSDWLPHIQVKSLHFIAVSQFRKSLDEIESGNNYGIELARLGIAQEHVKRAFDIARRGKVSTPVLQDTQSFMEIVEKAVVRAQRDNDLIYHQDVPAASSLPQIQGTNLARTTVPPGLLRPEETLGSKRPMFYELVGWGAREAINIYKHRKEDLINSRIVGVSRELQDSADEQLRKLNLPASLEALERPIGLPPSLLRKAEEVRLENGPEKIEASLEDVEMLSGRDSAILDETLDILDTEASEDEATRKEYPINRPPSHEANSELTDKAHRYRQILTQARESDEVVRQKWYEWEEHIRQLTEDEASRPPSTTLLSLPATLDQLIPTTTHSASSSATPESKNTRRLAQVLRNRLEHLDALHRDIALLVRRAKSLAERDDAQPRVMKAAAGFEKLAELDPAMFEDILDEELAKYDRYLVDIAEYAKRVEEALSQIKSENDAFIKSRKEDPAVKERERALQQLDAAYFKYKEIGRNLDEGNKFYNDLAGILMQFREVCKAWSNQRNQELHSLTKKFQNMSVSSPDSEKPAPRSSAPTVAAELPEEPPSPRYPGNVPTRKPPLPKSSLGRLPALTSDEWEFEEMTLPPPPKKNLNKRK</sequence>
<feature type="region of interest" description="Disordered" evidence="2">
    <location>
        <begin position="747"/>
        <end position="826"/>
    </location>
</feature>
<accession>A0A8H5CH84</accession>
<dbReference type="Gene3D" id="1.25.40.280">
    <property type="entry name" value="alix/aip1 like domains"/>
    <property type="match status" value="1"/>
</dbReference>
<dbReference type="GO" id="GO:0005768">
    <property type="term" value="C:endosome"/>
    <property type="evidence" value="ECO:0007669"/>
    <property type="project" value="TreeGrafter"/>
</dbReference>
<name>A0A8H5CH84_9AGAR</name>
<dbReference type="Gene3D" id="1.20.140.50">
    <property type="entry name" value="alix/aip1 like domains"/>
    <property type="match status" value="1"/>
</dbReference>
<dbReference type="Gene3D" id="1.20.120.560">
    <property type="entry name" value="alix/aip1 in complex with the ypdl late domain"/>
    <property type="match status" value="1"/>
</dbReference>
<organism evidence="4 5">
    <name type="scientific">Ephemerocybe angulata</name>
    <dbReference type="NCBI Taxonomy" id="980116"/>
    <lineage>
        <taxon>Eukaryota</taxon>
        <taxon>Fungi</taxon>
        <taxon>Dikarya</taxon>
        <taxon>Basidiomycota</taxon>
        <taxon>Agaricomycotina</taxon>
        <taxon>Agaricomycetes</taxon>
        <taxon>Agaricomycetidae</taxon>
        <taxon>Agaricales</taxon>
        <taxon>Agaricineae</taxon>
        <taxon>Psathyrellaceae</taxon>
        <taxon>Ephemerocybe</taxon>
    </lineage>
</organism>
<dbReference type="InterPro" id="IPR038499">
    <property type="entry name" value="BRO1_sf"/>
</dbReference>
<evidence type="ECO:0000313" key="4">
    <source>
        <dbReference type="EMBL" id="KAF5341700.1"/>
    </source>
</evidence>
<dbReference type="Pfam" id="PF13949">
    <property type="entry name" value="ALIX_LYPXL_bnd"/>
    <property type="match status" value="1"/>
</dbReference>
<dbReference type="PANTHER" id="PTHR23030:SF39">
    <property type="entry name" value="PROGRAMMED CELL DEATH 6-INTERACTING PROTEIN"/>
    <property type="match status" value="1"/>
</dbReference>
<feature type="domain" description="BRO1" evidence="3">
    <location>
        <begin position="3"/>
        <end position="406"/>
    </location>
</feature>
<dbReference type="EMBL" id="JAACJK010000001">
    <property type="protein sequence ID" value="KAF5341700.1"/>
    <property type="molecule type" value="Genomic_DNA"/>
</dbReference>
<dbReference type="PANTHER" id="PTHR23030">
    <property type="entry name" value="PCD6 INTERACTING PROTEIN-RELATED"/>
    <property type="match status" value="1"/>
</dbReference>
<feature type="region of interest" description="Disordered" evidence="2">
    <location>
        <begin position="473"/>
        <end position="495"/>
    </location>
</feature>
<evidence type="ECO:0000256" key="1">
    <source>
        <dbReference type="ARBA" id="ARBA00038154"/>
    </source>
</evidence>
<feature type="compositionally biased region" description="Basic and acidic residues" evidence="2">
    <location>
        <begin position="477"/>
        <end position="495"/>
    </location>
</feature>